<name>A0A3D8VHF3_9GAMM</name>
<dbReference type="GO" id="GO:0032259">
    <property type="term" value="P:methylation"/>
    <property type="evidence" value="ECO:0007669"/>
    <property type="project" value="UniProtKB-KW"/>
</dbReference>
<evidence type="ECO:0000313" key="1">
    <source>
        <dbReference type="EMBL" id="RDY68824.1"/>
    </source>
</evidence>
<keyword evidence="1" id="KW-0808">Transferase</keyword>
<dbReference type="EMBL" id="QTJR01000002">
    <property type="protein sequence ID" value="RDY68824.1"/>
    <property type="molecule type" value="Genomic_DNA"/>
</dbReference>
<gene>
    <name evidence="1" type="ORF">DX912_04845</name>
</gene>
<evidence type="ECO:0000313" key="2">
    <source>
        <dbReference type="Proteomes" id="UP000256829"/>
    </source>
</evidence>
<dbReference type="SUPFAM" id="SSF53335">
    <property type="entry name" value="S-adenosyl-L-methionine-dependent methyltransferases"/>
    <property type="match status" value="1"/>
</dbReference>
<reference evidence="1 2" key="1">
    <citation type="submission" date="2018-08" db="EMBL/GenBank/DDBJ databases">
        <title>Lysobacter soli KCTC 22011, whole genome shotgun sequence.</title>
        <authorList>
            <person name="Zhang X."/>
            <person name="Feng G."/>
            <person name="Zhu H."/>
        </authorList>
    </citation>
    <scope>NUCLEOTIDE SEQUENCE [LARGE SCALE GENOMIC DNA]</scope>
    <source>
        <strain evidence="1 2">KCTC 22011</strain>
    </source>
</reference>
<dbReference type="AlphaFoldDB" id="A0A3D8VHF3"/>
<keyword evidence="1" id="KW-0489">Methyltransferase</keyword>
<dbReference type="InterPro" id="IPR029063">
    <property type="entry name" value="SAM-dependent_MTases_sf"/>
</dbReference>
<accession>A0A3D8VHF3</accession>
<keyword evidence="2" id="KW-1185">Reference proteome</keyword>
<dbReference type="Pfam" id="PF13489">
    <property type="entry name" value="Methyltransf_23"/>
    <property type="match status" value="1"/>
</dbReference>
<dbReference type="Proteomes" id="UP000256829">
    <property type="component" value="Unassembled WGS sequence"/>
</dbReference>
<organism evidence="1 2">
    <name type="scientific">Lysobacter soli</name>
    <dbReference type="NCBI Taxonomy" id="453783"/>
    <lineage>
        <taxon>Bacteria</taxon>
        <taxon>Pseudomonadati</taxon>
        <taxon>Pseudomonadota</taxon>
        <taxon>Gammaproteobacteria</taxon>
        <taxon>Lysobacterales</taxon>
        <taxon>Lysobacteraceae</taxon>
        <taxon>Lysobacter</taxon>
    </lineage>
</organism>
<comment type="caution">
    <text evidence="1">The sequence shown here is derived from an EMBL/GenBank/DDBJ whole genome shotgun (WGS) entry which is preliminary data.</text>
</comment>
<proteinExistence type="predicted"/>
<dbReference type="CDD" id="cd02440">
    <property type="entry name" value="AdoMet_MTases"/>
    <property type="match status" value="1"/>
</dbReference>
<protein>
    <submittedName>
        <fullName evidence="1">Class I SAM-dependent methyltransferase</fullName>
    </submittedName>
</protein>
<dbReference type="GO" id="GO:0008168">
    <property type="term" value="F:methyltransferase activity"/>
    <property type="evidence" value="ECO:0007669"/>
    <property type="project" value="UniProtKB-KW"/>
</dbReference>
<sequence length="232" mass="26418">MSASPSCNICGSTEFVDVNHRQRVLCGACGSYERTRLMKLHIDALDLPSSARVMHFAPERGLSVWLREKFSNYVAGDYDLERYSHIPGMLKVDLCQRDYQLPGPFDLILHSHVIEHLPCNYTAVLLKLHKLLTPGGRHLFSIPVYGRSYEESLASLSHEEATSRFGQFDHVRRFSAADIDRTIGAIFDLPREYRLTDSFSAQVLRAAQIPEDAWQGYTGHSVFSFRREDLII</sequence>
<dbReference type="Gene3D" id="3.40.50.150">
    <property type="entry name" value="Vaccinia Virus protein VP39"/>
    <property type="match status" value="1"/>
</dbReference>